<evidence type="ECO:0000256" key="6">
    <source>
        <dbReference type="ARBA" id="ARBA00022960"/>
    </source>
</evidence>
<evidence type="ECO:0000259" key="14">
    <source>
        <dbReference type="Pfam" id="PF08245"/>
    </source>
</evidence>
<dbReference type="EMBL" id="CP001842">
    <property type="protein sequence ID" value="ADB95470.1"/>
    <property type="molecule type" value="Genomic_DNA"/>
</dbReference>
<dbReference type="PANTHER" id="PTHR43024">
    <property type="entry name" value="UDP-N-ACETYLMURAMOYL-TRIPEPTIDE--D-ALANYL-D-ALANINE LIGASE"/>
    <property type="match status" value="1"/>
</dbReference>
<dbReference type="AlphaFoldDB" id="D3EPS0"/>
<protein>
    <recommendedName>
        <fullName evidence="10 11">UDP-N-acetylmuramoyl-tripeptide--D-alanyl-D-alanine ligase</fullName>
        <ecNumber evidence="10 11">6.3.2.10</ecNumber>
    </recommendedName>
    <alternativeName>
        <fullName evidence="10">D-alanyl-D-alanine-adding enzyme</fullName>
    </alternativeName>
</protein>
<evidence type="ECO:0000256" key="11">
    <source>
        <dbReference type="RuleBase" id="RU004136"/>
    </source>
</evidence>
<dbReference type="InterPro" id="IPR036615">
    <property type="entry name" value="Mur_ligase_C_dom_sf"/>
</dbReference>
<evidence type="ECO:0000256" key="2">
    <source>
        <dbReference type="ARBA" id="ARBA00022598"/>
    </source>
</evidence>
<feature type="domain" description="Mur ligase C-terminal" evidence="13">
    <location>
        <begin position="330"/>
        <end position="441"/>
    </location>
</feature>
<dbReference type="SUPFAM" id="SSF53244">
    <property type="entry name" value="MurD-like peptide ligases, peptide-binding domain"/>
    <property type="match status" value="1"/>
</dbReference>
<dbReference type="GO" id="GO:0008766">
    <property type="term" value="F:UDP-N-acetylmuramoylalanyl-D-glutamyl-2,6-diaminopimelate-D-alanyl-D-alanine ligase activity"/>
    <property type="evidence" value="ECO:0007669"/>
    <property type="project" value="RHEA"/>
</dbReference>
<comment type="catalytic activity">
    <reaction evidence="10 11">
        <text>D-alanyl-D-alanine + UDP-N-acetyl-alpha-D-muramoyl-L-alanyl-gamma-D-glutamyl-meso-2,6-diaminopimelate + ATP = UDP-N-acetyl-alpha-D-muramoyl-L-alanyl-gamma-D-glutamyl-meso-2,6-diaminopimeloyl-D-alanyl-D-alanine + ADP + phosphate + H(+)</text>
        <dbReference type="Rhea" id="RHEA:28374"/>
        <dbReference type="ChEBI" id="CHEBI:15378"/>
        <dbReference type="ChEBI" id="CHEBI:30616"/>
        <dbReference type="ChEBI" id="CHEBI:43474"/>
        <dbReference type="ChEBI" id="CHEBI:57822"/>
        <dbReference type="ChEBI" id="CHEBI:61386"/>
        <dbReference type="ChEBI" id="CHEBI:83905"/>
        <dbReference type="ChEBI" id="CHEBI:456216"/>
        <dbReference type="EC" id="6.3.2.10"/>
    </reaction>
</comment>
<keyword evidence="7 10" id="KW-0573">Peptidoglycan synthesis</keyword>
<dbReference type="Gene3D" id="3.90.190.20">
    <property type="entry name" value="Mur ligase, C-terminal domain"/>
    <property type="match status" value="1"/>
</dbReference>
<dbReference type="KEGG" id="cyu:UCYN_07770"/>
<evidence type="ECO:0000256" key="9">
    <source>
        <dbReference type="ARBA" id="ARBA00023316"/>
    </source>
</evidence>
<comment type="subcellular location">
    <subcellularLocation>
        <location evidence="10 11">Cytoplasm</location>
    </subcellularLocation>
</comment>
<dbReference type="InterPro" id="IPR000713">
    <property type="entry name" value="Mur_ligase_N"/>
</dbReference>
<evidence type="ECO:0000256" key="5">
    <source>
        <dbReference type="ARBA" id="ARBA00022840"/>
    </source>
</evidence>
<name>D3EPS0_ATETH</name>
<evidence type="ECO:0000256" key="8">
    <source>
        <dbReference type="ARBA" id="ARBA00023306"/>
    </source>
</evidence>
<dbReference type="Pfam" id="PF08245">
    <property type="entry name" value="Mur_ligase_M"/>
    <property type="match status" value="1"/>
</dbReference>
<reference evidence="15 16" key="1">
    <citation type="journal article" date="2010" name="Nature">
        <title>Metabolic streamlining in an open-ocean nitrogen-fixing cyanobacterium.</title>
        <authorList>
            <person name="Tripp H.J."/>
            <person name="Bench S.R."/>
            <person name="Turk K.A."/>
            <person name="Foster R.A."/>
            <person name="Desany B.A."/>
            <person name="Niazi F."/>
            <person name="Affourtit J.P."/>
            <person name="Zehr J.P."/>
        </authorList>
    </citation>
    <scope>NUCLEOTIDE SEQUENCE [LARGE SCALE GENOMIC DNA]</scope>
    <source>
        <strain evidence="16">ALOHA</strain>
    </source>
</reference>
<comment type="function">
    <text evidence="10 11">Involved in cell wall formation. Catalyzes the final step in the synthesis of UDP-N-acetylmuramoyl-pentapeptide, the precursor of murein.</text>
</comment>
<dbReference type="Gene3D" id="3.40.1390.10">
    <property type="entry name" value="MurE/MurF, N-terminal domain"/>
    <property type="match status" value="1"/>
</dbReference>
<keyword evidence="8 10" id="KW-0131">Cell cycle</keyword>
<evidence type="ECO:0000256" key="4">
    <source>
        <dbReference type="ARBA" id="ARBA00022741"/>
    </source>
</evidence>
<dbReference type="EC" id="6.3.2.10" evidence="10 11"/>
<dbReference type="NCBIfam" id="TIGR01143">
    <property type="entry name" value="murF"/>
    <property type="match status" value="1"/>
</dbReference>
<organism evidence="16">
    <name type="scientific">Atelocyanobacterium thalassa (isolate ALOHA)</name>
    <dbReference type="NCBI Taxonomy" id="1453429"/>
    <lineage>
        <taxon>Bacteria</taxon>
        <taxon>Bacillati</taxon>
        <taxon>Cyanobacteriota</taxon>
        <taxon>Cyanophyceae</taxon>
        <taxon>Oscillatoriophycideae</taxon>
        <taxon>Chroococcales</taxon>
        <taxon>Aphanothecaceae</taxon>
        <taxon>Candidatus Atelocyanobacterium</taxon>
        <taxon>Candidatus Atelocyanobacterium thalassae</taxon>
    </lineage>
</organism>
<dbReference type="UniPathway" id="UPA00219"/>
<dbReference type="SUPFAM" id="SSF63418">
    <property type="entry name" value="MurE/MurF N-terminal domain"/>
    <property type="match status" value="1"/>
</dbReference>
<dbReference type="GO" id="GO:0008360">
    <property type="term" value="P:regulation of cell shape"/>
    <property type="evidence" value="ECO:0007669"/>
    <property type="project" value="UniProtKB-KW"/>
</dbReference>
<dbReference type="GO" id="GO:0005524">
    <property type="term" value="F:ATP binding"/>
    <property type="evidence" value="ECO:0007669"/>
    <property type="project" value="UniProtKB-UniRule"/>
</dbReference>
<dbReference type="HAMAP" id="MF_02019">
    <property type="entry name" value="MurF"/>
    <property type="match status" value="1"/>
</dbReference>
<dbReference type="GO" id="GO:0071555">
    <property type="term" value="P:cell wall organization"/>
    <property type="evidence" value="ECO:0007669"/>
    <property type="project" value="UniProtKB-KW"/>
</dbReference>
<feature type="domain" description="Mur ligase N-terminal catalytic" evidence="12">
    <location>
        <begin position="29"/>
        <end position="95"/>
    </location>
</feature>
<keyword evidence="3 10" id="KW-0132">Cell division</keyword>
<evidence type="ECO:0000256" key="10">
    <source>
        <dbReference type="HAMAP-Rule" id="MF_02019"/>
    </source>
</evidence>
<dbReference type="GO" id="GO:0009252">
    <property type="term" value="P:peptidoglycan biosynthetic process"/>
    <property type="evidence" value="ECO:0007669"/>
    <property type="project" value="UniProtKB-UniRule"/>
</dbReference>
<keyword evidence="2 10" id="KW-0436">Ligase</keyword>
<dbReference type="RefSeq" id="WP_012954157.1">
    <property type="nucleotide sequence ID" value="NC_013771.1"/>
</dbReference>
<feature type="binding site" evidence="10">
    <location>
        <begin position="116"/>
        <end position="122"/>
    </location>
    <ligand>
        <name>ATP</name>
        <dbReference type="ChEBI" id="CHEBI:30616"/>
    </ligand>
</feature>
<dbReference type="PATRIC" id="fig|713887.8.peg.726"/>
<keyword evidence="9 10" id="KW-0961">Cell wall biogenesis/degradation</keyword>
<dbReference type="SUPFAM" id="SSF53623">
    <property type="entry name" value="MurD-like peptide ligases, catalytic domain"/>
    <property type="match status" value="1"/>
</dbReference>
<dbReference type="GO" id="GO:0051301">
    <property type="term" value="P:cell division"/>
    <property type="evidence" value="ECO:0007669"/>
    <property type="project" value="UniProtKB-KW"/>
</dbReference>
<evidence type="ECO:0000256" key="1">
    <source>
        <dbReference type="ARBA" id="ARBA00022490"/>
    </source>
</evidence>
<keyword evidence="4 10" id="KW-0547">Nucleotide-binding</keyword>
<dbReference type="InterPro" id="IPR013221">
    <property type="entry name" value="Mur_ligase_cen"/>
</dbReference>
<evidence type="ECO:0000256" key="7">
    <source>
        <dbReference type="ARBA" id="ARBA00022984"/>
    </source>
</evidence>
<evidence type="ECO:0000313" key="15">
    <source>
        <dbReference type="EMBL" id="ADB95470.1"/>
    </source>
</evidence>
<keyword evidence="6 10" id="KW-0133">Cell shape</keyword>
<keyword evidence="16" id="KW-1185">Reference proteome</keyword>
<dbReference type="InterPro" id="IPR051046">
    <property type="entry name" value="MurCDEF_CellWall_CoF430Synth"/>
</dbReference>
<gene>
    <name evidence="10" type="primary">murF</name>
    <name evidence="15" type="ordered locus">UCYN_07770</name>
</gene>
<dbReference type="Pfam" id="PF02875">
    <property type="entry name" value="Mur_ligase_C"/>
    <property type="match status" value="1"/>
</dbReference>
<evidence type="ECO:0000256" key="3">
    <source>
        <dbReference type="ARBA" id="ARBA00022618"/>
    </source>
</evidence>
<dbReference type="InterPro" id="IPR036565">
    <property type="entry name" value="Mur-like_cat_sf"/>
</dbReference>
<dbReference type="Proteomes" id="UP000001405">
    <property type="component" value="Chromosome"/>
</dbReference>
<dbReference type="Pfam" id="PF01225">
    <property type="entry name" value="Mur_ligase"/>
    <property type="match status" value="1"/>
</dbReference>
<dbReference type="InterPro" id="IPR035911">
    <property type="entry name" value="MurE/MurF_N"/>
</dbReference>
<dbReference type="PANTHER" id="PTHR43024:SF1">
    <property type="entry name" value="UDP-N-ACETYLMURAMOYL-TRIPEPTIDE--D-ALANYL-D-ALANINE LIGASE"/>
    <property type="match status" value="1"/>
</dbReference>
<dbReference type="GO" id="GO:0005737">
    <property type="term" value="C:cytoplasm"/>
    <property type="evidence" value="ECO:0007669"/>
    <property type="project" value="UniProtKB-SubCell"/>
</dbReference>
<dbReference type="OrthoDB" id="9801978at2"/>
<dbReference type="InterPro" id="IPR004101">
    <property type="entry name" value="Mur_ligase_C"/>
</dbReference>
<dbReference type="STRING" id="1453429.UCYN_07770"/>
<evidence type="ECO:0000313" key="16">
    <source>
        <dbReference type="Proteomes" id="UP000001405"/>
    </source>
</evidence>
<comment type="similarity">
    <text evidence="10">Belongs to the MurCDEF family. MurF subfamily.</text>
</comment>
<keyword evidence="1 10" id="KW-0963">Cytoplasm</keyword>
<feature type="domain" description="Mur ligase central" evidence="14">
    <location>
        <begin position="114"/>
        <end position="291"/>
    </location>
</feature>
<comment type="pathway">
    <text evidence="10 11">Cell wall biogenesis; peptidoglycan biosynthesis.</text>
</comment>
<dbReference type="InterPro" id="IPR005863">
    <property type="entry name" value="UDP-N-AcMur_synth"/>
</dbReference>
<evidence type="ECO:0000259" key="13">
    <source>
        <dbReference type="Pfam" id="PF02875"/>
    </source>
</evidence>
<sequence>MNVNELVTVLGSNFQKQKSYFNLSSFDDIKVINTDTREIQKGDVFIALSGKNFDGHLFIREAIEKGASIVILEQEALVNSTYKVSHIVVGSALKAYQQIANWWRNKYKIPIIAITGSVGKTTTKELIAASLGMYGQVHKTYDNYNNEIGVPRTLLKLSKHHDYAVIEMGMRDLEEIRLLTKIIQPTIGIITNIGTAHIGRLGSKEAIAQAKCELLSEMSLDSIAILNNDDELLMKTAMRIWKGKTITYGLNKGDIIGKLINDRTLRVEGLNFPLPLSGRHNAINYLAALAVTKSLNLDWKKFTKQIKVEMPQGRSQKNYLPGDIILLDETYNAGLESMKAALNMLKDTPGKRHIAVLGAMKELGVNSSQFHREVGETAQALGIDVLYILIRDEEARAIPNGIKNIDGVRNIKVICCLSPEKLFEQLINDISEGDRILFKASNSVKLKSLVEQICKYFS</sequence>
<proteinExistence type="inferred from homology"/>
<evidence type="ECO:0000259" key="12">
    <source>
        <dbReference type="Pfam" id="PF01225"/>
    </source>
</evidence>
<keyword evidence="5 10" id="KW-0067">ATP-binding</keyword>
<dbReference type="Gene3D" id="3.40.1190.10">
    <property type="entry name" value="Mur-like, catalytic domain"/>
    <property type="match status" value="1"/>
</dbReference>
<accession>D3EPS0</accession>
<dbReference type="HOGENOM" id="CLU_031507_1_1_3"/>
<dbReference type="GO" id="GO:0047480">
    <property type="term" value="F:UDP-N-acetylmuramoyl-tripeptide-D-alanyl-D-alanine ligase activity"/>
    <property type="evidence" value="ECO:0007669"/>
    <property type="project" value="UniProtKB-UniRule"/>
</dbReference>